<keyword evidence="4 9" id="KW-0418">Kinase</keyword>
<comment type="caution">
    <text evidence="9">The sequence shown here is derived from an EMBL/GenBank/DDBJ whole genome shotgun (WGS) entry which is preliminary data.</text>
</comment>
<dbReference type="InterPro" id="IPR011009">
    <property type="entry name" value="Kinase-like_dom_sf"/>
</dbReference>
<dbReference type="CDD" id="cd00180">
    <property type="entry name" value="PKc"/>
    <property type="match status" value="1"/>
</dbReference>
<dbReference type="InterPro" id="IPR008271">
    <property type="entry name" value="Ser/Thr_kinase_AS"/>
</dbReference>
<evidence type="ECO:0000259" key="8">
    <source>
        <dbReference type="PROSITE" id="PS50011"/>
    </source>
</evidence>
<dbReference type="SUPFAM" id="SSF48403">
    <property type="entry name" value="Ankyrin repeat"/>
    <property type="match status" value="1"/>
</dbReference>
<feature type="binding site" evidence="7">
    <location>
        <position position="46"/>
    </location>
    <ligand>
        <name>ATP</name>
        <dbReference type="ChEBI" id="CHEBI:30616"/>
    </ligand>
</feature>
<gene>
    <name evidence="9" type="primary">NEK2_1</name>
    <name evidence="9" type="ORF">TWF481_006797</name>
</gene>
<dbReference type="GO" id="GO:0004674">
    <property type="term" value="F:protein serine/threonine kinase activity"/>
    <property type="evidence" value="ECO:0007669"/>
    <property type="project" value="TreeGrafter"/>
</dbReference>
<accession>A0AAV9WAJ7</accession>
<dbReference type="GO" id="GO:0005524">
    <property type="term" value="F:ATP binding"/>
    <property type="evidence" value="ECO:0007669"/>
    <property type="project" value="UniProtKB-UniRule"/>
</dbReference>
<sequence length="705" mass="78249">MASAGVIRELDGRDPNYEFVGQLGHGAFGSIAKVRRVSDGKMMACKAIDCSVGPFSIALANREISTWSTFSTSEKYIARFAYDVTWTKSTKTIRIYMKLYEGGDLQSVITACRHQDSVVHPFMATYWAMEIARGLKACHDNGIIHRDLKPANVLLDMPYTYNDLLWKIFRDIDQEQQHLVYEINQDDQELTDAEGTLIEEFSTWFENRSNSPWCHISDFGFGKFTSAAYLSAKHSNGSMGTIGTMGYLAPEIINQEPKFSMKSDVYSFGCLIYCLCTGKPPPPTAVEGEQRPEIPPPYPPTFRKIITRCLEFDPADRPNSRELSNVMADEFLEIAIEYNSTGGIMGMAEPSESLGPKPERFTPEIRESLNDCLRRAVAAENIEWMDVLIKVGADVNAGILDFKRVTPPIFDTKALVKVAHPFKSLDHAFNSLNLRRLYSRIYLKKATFPLLSAAAFNGSAEVVEFLLSRGAAKDENPNRIDPLSMAASQGFLGIVDTLVSKWGYNVNSQTINPLCIWWGKFTPIAVVAGYGNTEGVERLLYHGASPLVLGDSGTALHQVMSMSWSGTQVSQREDSMSDILRTRLDDVEACALLIFNAGPLAIYYNNALGQMPLHIAVAGAQYFGLRFVDFLITLGADPNVQNSAGEDAYHVKGIGGVEAVAEAYPEVKAALDRHIHKLEGIHSYTHPTIYSLGYNRPWVLDSVRN</sequence>
<name>A0AAV9WAJ7_9PEZI</name>
<evidence type="ECO:0000256" key="2">
    <source>
        <dbReference type="ARBA" id="ARBA00022679"/>
    </source>
</evidence>
<keyword evidence="6" id="KW-0040">ANK repeat</keyword>
<evidence type="ECO:0000256" key="1">
    <source>
        <dbReference type="ARBA" id="ARBA00010886"/>
    </source>
</evidence>
<reference evidence="9 10" key="1">
    <citation type="submission" date="2023-08" db="EMBL/GenBank/DDBJ databases">
        <authorList>
            <person name="Palmer J.M."/>
        </authorList>
    </citation>
    <scope>NUCLEOTIDE SEQUENCE [LARGE SCALE GENOMIC DNA]</scope>
    <source>
        <strain evidence="9 10">TWF481</strain>
    </source>
</reference>
<dbReference type="PROSITE" id="PS50011">
    <property type="entry name" value="PROTEIN_KINASE_DOM"/>
    <property type="match status" value="1"/>
</dbReference>
<organism evidence="9 10">
    <name type="scientific">Arthrobotrys musiformis</name>
    <dbReference type="NCBI Taxonomy" id="47236"/>
    <lineage>
        <taxon>Eukaryota</taxon>
        <taxon>Fungi</taxon>
        <taxon>Dikarya</taxon>
        <taxon>Ascomycota</taxon>
        <taxon>Pezizomycotina</taxon>
        <taxon>Orbiliomycetes</taxon>
        <taxon>Orbiliales</taxon>
        <taxon>Orbiliaceae</taxon>
        <taxon>Arthrobotrys</taxon>
    </lineage>
</organism>
<dbReference type="SMART" id="SM00220">
    <property type="entry name" value="S_TKc"/>
    <property type="match status" value="1"/>
</dbReference>
<dbReference type="PANTHER" id="PTHR43671">
    <property type="entry name" value="SERINE/THREONINE-PROTEIN KINASE NEK"/>
    <property type="match status" value="1"/>
</dbReference>
<feature type="domain" description="Protein kinase" evidence="8">
    <location>
        <begin position="17"/>
        <end position="332"/>
    </location>
</feature>
<dbReference type="PROSITE" id="PS50088">
    <property type="entry name" value="ANK_REPEAT"/>
    <property type="match status" value="1"/>
</dbReference>
<evidence type="ECO:0000313" key="9">
    <source>
        <dbReference type="EMBL" id="KAK6504860.1"/>
    </source>
</evidence>
<dbReference type="Pfam" id="PF00069">
    <property type="entry name" value="Pkinase"/>
    <property type="match status" value="2"/>
</dbReference>
<evidence type="ECO:0000256" key="3">
    <source>
        <dbReference type="ARBA" id="ARBA00022741"/>
    </source>
</evidence>
<dbReference type="SMART" id="SM00248">
    <property type="entry name" value="ANK"/>
    <property type="match status" value="5"/>
</dbReference>
<evidence type="ECO:0000313" key="10">
    <source>
        <dbReference type="Proteomes" id="UP001370758"/>
    </source>
</evidence>
<dbReference type="InterPro" id="IPR017441">
    <property type="entry name" value="Protein_kinase_ATP_BS"/>
</dbReference>
<dbReference type="PANTHER" id="PTHR43671:SF92">
    <property type="entry name" value="SERINE_THREONINE-PROTEIN KINASE NEK10"/>
    <property type="match status" value="1"/>
</dbReference>
<dbReference type="SUPFAM" id="SSF56112">
    <property type="entry name" value="Protein kinase-like (PK-like)"/>
    <property type="match status" value="1"/>
</dbReference>
<dbReference type="InterPro" id="IPR000719">
    <property type="entry name" value="Prot_kinase_dom"/>
</dbReference>
<feature type="repeat" description="ANK" evidence="6">
    <location>
        <begin position="608"/>
        <end position="643"/>
    </location>
</feature>
<dbReference type="InterPro" id="IPR002110">
    <property type="entry name" value="Ankyrin_rpt"/>
</dbReference>
<dbReference type="Gene3D" id="1.10.510.10">
    <property type="entry name" value="Transferase(Phosphotransferase) domain 1"/>
    <property type="match status" value="2"/>
</dbReference>
<comment type="similarity">
    <text evidence="1">Belongs to the protein kinase superfamily. NEK Ser/Thr protein kinase family. NIMA subfamily.</text>
</comment>
<dbReference type="Pfam" id="PF00023">
    <property type="entry name" value="Ank"/>
    <property type="match status" value="1"/>
</dbReference>
<evidence type="ECO:0000256" key="5">
    <source>
        <dbReference type="ARBA" id="ARBA00022840"/>
    </source>
</evidence>
<dbReference type="InterPro" id="IPR050660">
    <property type="entry name" value="NEK_Ser/Thr_kinase"/>
</dbReference>
<dbReference type="Gene3D" id="1.25.40.20">
    <property type="entry name" value="Ankyrin repeat-containing domain"/>
    <property type="match status" value="1"/>
</dbReference>
<dbReference type="Proteomes" id="UP001370758">
    <property type="component" value="Unassembled WGS sequence"/>
</dbReference>
<protein>
    <submittedName>
        <fullName evidence="9">Serine/threonine-protein kinase Nek2</fullName>
    </submittedName>
</protein>
<evidence type="ECO:0000256" key="6">
    <source>
        <dbReference type="PROSITE-ProRule" id="PRU00023"/>
    </source>
</evidence>
<dbReference type="PROSITE" id="PS00108">
    <property type="entry name" value="PROTEIN_KINASE_ST"/>
    <property type="match status" value="1"/>
</dbReference>
<keyword evidence="3 7" id="KW-0547">Nucleotide-binding</keyword>
<evidence type="ECO:0000256" key="7">
    <source>
        <dbReference type="PROSITE-ProRule" id="PRU10141"/>
    </source>
</evidence>
<dbReference type="PROSITE" id="PS00107">
    <property type="entry name" value="PROTEIN_KINASE_ATP"/>
    <property type="match status" value="1"/>
</dbReference>
<dbReference type="EMBL" id="JAVHJL010000004">
    <property type="protein sequence ID" value="KAK6504860.1"/>
    <property type="molecule type" value="Genomic_DNA"/>
</dbReference>
<keyword evidence="10" id="KW-1185">Reference proteome</keyword>
<keyword evidence="2" id="KW-0808">Transferase</keyword>
<evidence type="ECO:0000256" key="4">
    <source>
        <dbReference type="ARBA" id="ARBA00022777"/>
    </source>
</evidence>
<keyword evidence="5 7" id="KW-0067">ATP-binding</keyword>
<proteinExistence type="inferred from homology"/>
<dbReference type="AlphaFoldDB" id="A0AAV9WAJ7"/>
<dbReference type="PROSITE" id="PS50297">
    <property type="entry name" value="ANK_REP_REGION"/>
    <property type="match status" value="1"/>
</dbReference>
<dbReference type="InterPro" id="IPR036770">
    <property type="entry name" value="Ankyrin_rpt-contain_sf"/>
</dbReference>